<dbReference type="InterPro" id="IPR036390">
    <property type="entry name" value="WH_DNA-bd_sf"/>
</dbReference>
<protein>
    <recommendedName>
        <fullName evidence="6">HTH lysR-type domain-containing protein</fullName>
    </recommendedName>
</protein>
<dbReference type="Gene3D" id="1.10.10.10">
    <property type="entry name" value="Winged helix-like DNA-binding domain superfamily/Winged helix DNA-binding domain"/>
    <property type="match status" value="1"/>
</dbReference>
<comment type="caution">
    <text evidence="7">The sequence shown here is derived from an EMBL/GenBank/DDBJ whole genome shotgun (WGS) entry which is preliminary data.</text>
</comment>
<evidence type="ECO:0000259" key="6">
    <source>
        <dbReference type="Pfam" id="PF00126"/>
    </source>
</evidence>
<evidence type="ECO:0000313" key="8">
    <source>
        <dbReference type="Proteomes" id="UP000319210"/>
    </source>
</evidence>
<evidence type="ECO:0000256" key="2">
    <source>
        <dbReference type="ARBA" id="ARBA00023015"/>
    </source>
</evidence>
<feature type="compositionally biased region" description="Low complexity" evidence="5">
    <location>
        <begin position="190"/>
        <end position="202"/>
    </location>
</feature>
<evidence type="ECO:0000256" key="3">
    <source>
        <dbReference type="ARBA" id="ARBA00023125"/>
    </source>
</evidence>
<dbReference type="Proteomes" id="UP000319210">
    <property type="component" value="Unassembled WGS sequence"/>
</dbReference>
<gene>
    <name evidence="7" type="ORF">SCA03_04470</name>
</gene>
<keyword evidence="8" id="KW-1185">Reference proteome</keyword>
<dbReference type="Pfam" id="PF00126">
    <property type="entry name" value="HTH_1"/>
    <property type="match status" value="1"/>
</dbReference>
<reference evidence="7 8" key="1">
    <citation type="submission" date="2019-06" db="EMBL/GenBank/DDBJ databases">
        <title>Whole genome shotgun sequence of Streptomyces cacaoi subsp. cacaoi NBRC 12748.</title>
        <authorList>
            <person name="Hosoyama A."/>
            <person name="Uohara A."/>
            <person name="Ohji S."/>
            <person name="Ichikawa N."/>
        </authorList>
    </citation>
    <scope>NUCLEOTIDE SEQUENCE [LARGE SCALE GENOMIC DNA]</scope>
    <source>
        <strain evidence="7 8">NBRC 12748</strain>
    </source>
</reference>
<accession>A0A4Y3QR88</accession>
<dbReference type="GO" id="GO:0003700">
    <property type="term" value="F:DNA-binding transcription factor activity"/>
    <property type="evidence" value="ECO:0007669"/>
    <property type="project" value="InterPro"/>
</dbReference>
<dbReference type="SUPFAM" id="SSF46785">
    <property type="entry name" value="Winged helix' DNA-binding domain"/>
    <property type="match status" value="1"/>
</dbReference>
<comment type="similarity">
    <text evidence="1">Belongs to the LysR transcriptional regulatory family.</text>
</comment>
<keyword evidence="3" id="KW-0238">DNA-binding</keyword>
<dbReference type="GO" id="GO:0000976">
    <property type="term" value="F:transcription cis-regulatory region binding"/>
    <property type="evidence" value="ECO:0007669"/>
    <property type="project" value="TreeGrafter"/>
</dbReference>
<evidence type="ECO:0000256" key="5">
    <source>
        <dbReference type="SAM" id="MobiDB-lite"/>
    </source>
</evidence>
<feature type="domain" description="HTH lysR-type" evidence="6">
    <location>
        <begin position="18"/>
        <end position="83"/>
    </location>
</feature>
<keyword evidence="4" id="KW-0804">Transcription</keyword>
<evidence type="ECO:0000313" key="7">
    <source>
        <dbReference type="EMBL" id="GEB47896.1"/>
    </source>
</evidence>
<dbReference type="RefSeq" id="WP_230988440.1">
    <property type="nucleotide sequence ID" value="NZ_BJMM01000002.1"/>
</dbReference>
<feature type="region of interest" description="Disordered" evidence="5">
    <location>
        <begin position="179"/>
        <end position="203"/>
    </location>
</feature>
<dbReference type="EMBL" id="BJMM01000002">
    <property type="protein sequence ID" value="GEB47896.1"/>
    <property type="molecule type" value="Genomic_DNA"/>
</dbReference>
<sequence>MSVPAPADYPPGLLDTTMDQLRTLLAVHEEGTALAAARLLGREQSSIQKQLDTMNRKLGEHCGEPLLRKRGRGERVQFTATGEALVRLARGTLDEWREGLDDARRRGGRTLKVGSTRYTLGYLLDAVEQVNDRYLNDGVELKMAHVRSSSMLERLRHRELDLVCGSILTSASAGAAEGEALRGGAGAPGAHGATGTHGPHAADGPYGTYEGYEVMEWRRSWLSVVTNQDAARLPRDGVSVRALATLPLVVSADGLIPDFLRGWFGSDYRRRMRIAAEIDSAHYGFELLASGVLSGSMLVTEGIGEAVAEGRLAEARGLRALPLVEDMGPPQRALVGAFRRRGPEARDPSHPVSLLWDALARRNARERRSAAERAAADGPRGSLVRCSSRTVPDACPLPSA</sequence>
<dbReference type="InterPro" id="IPR036388">
    <property type="entry name" value="WH-like_DNA-bd_sf"/>
</dbReference>
<proteinExistence type="inferred from homology"/>
<evidence type="ECO:0000256" key="1">
    <source>
        <dbReference type="ARBA" id="ARBA00009437"/>
    </source>
</evidence>
<feature type="region of interest" description="Disordered" evidence="5">
    <location>
        <begin position="367"/>
        <end position="400"/>
    </location>
</feature>
<organism evidence="7 8">
    <name type="scientific">Streptomyces cacaoi</name>
    <dbReference type="NCBI Taxonomy" id="1898"/>
    <lineage>
        <taxon>Bacteria</taxon>
        <taxon>Bacillati</taxon>
        <taxon>Actinomycetota</taxon>
        <taxon>Actinomycetes</taxon>
        <taxon>Kitasatosporales</taxon>
        <taxon>Streptomycetaceae</taxon>
        <taxon>Streptomyces</taxon>
    </lineage>
</organism>
<dbReference type="AlphaFoldDB" id="A0A4Y3QR88"/>
<evidence type="ECO:0000256" key="4">
    <source>
        <dbReference type="ARBA" id="ARBA00023163"/>
    </source>
</evidence>
<name>A0A4Y3QR88_STRCI</name>
<dbReference type="PANTHER" id="PTHR30126:SF40">
    <property type="entry name" value="HTH-TYPE TRANSCRIPTIONAL REGULATOR GLTR"/>
    <property type="match status" value="1"/>
</dbReference>
<dbReference type="InterPro" id="IPR000847">
    <property type="entry name" value="LysR_HTH_N"/>
</dbReference>
<keyword evidence="2" id="KW-0805">Transcription regulation</keyword>
<dbReference type="PANTHER" id="PTHR30126">
    <property type="entry name" value="HTH-TYPE TRANSCRIPTIONAL REGULATOR"/>
    <property type="match status" value="1"/>
</dbReference>